<comment type="caution">
    <text evidence="2">The sequence shown here is derived from an EMBL/GenBank/DDBJ whole genome shotgun (WGS) entry which is preliminary data.</text>
</comment>
<dbReference type="Proteomes" id="UP000669179">
    <property type="component" value="Unassembled WGS sequence"/>
</dbReference>
<dbReference type="InterPro" id="IPR036291">
    <property type="entry name" value="NAD(P)-bd_dom_sf"/>
</dbReference>
<accession>A0A939PT49</accession>
<sequence>MIVITAPTSTIGRLLVDDLLEHGARLRLITRDASRLAPDVRERAEVVEGSHGDPVVIARAFEGAEAVFWLAPGDGAEPSGEAAFVDFTRPAAQAFARHGVQRVVGISALGRGTAQAERAGLVTASLAMDDLIGDSGVAYRAVVCPSFMHNLLNHVGSIKEQGKFFLMADPDLKVPTVATRDIASTAARLLLDDSWSGQGEVACLGPEDLSPKEMAQIISEVLGKEVTFVQVPGAALKERLMGFGFSEGMAQGMVEMFDAKNEGMDNAVARTAESTTPTSFRQWCEDVLKPAVDQ</sequence>
<dbReference type="SUPFAM" id="SSF51735">
    <property type="entry name" value="NAD(P)-binding Rossmann-fold domains"/>
    <property type="match status" value="1"/>
</dbReference>
<dbReference type="Gene3D" id="3.40.50.720">
    <property type="entry name" value="NAD(P)-binding Rossmann-like Domain"/>
    <property type="match status" value="1"/>
</dbReference>
<keyword evidence="3" id="KW-1185">Reference proteome</keyword>
<dbReference type="PANTHER" id="PTHR43162:SF1">
    <property type="entry name" value="PRESTALK A DIFFERENTIATION PROTEIN A"/>
    <property type="match status" value="1"/>
</dbReference>
<evidence type="ECO:0000313" key="3">
    <source>
        <dbReference type="Proteomes" id="UP000669179"/>
    </source>
</evidence>
<dbReference type="InterPro" id="IPR008030">
    <property type="entry name" value="NmrA-like"/>
</dbReference>
<dbReference type="AlphaFoldDB" id="A0A939PT49"/>
<dbReference type="Gene3D" id="3.90.25.10">
    <property type="entry name" value="UDP-galactose 4-epimerase, domain 1"/>
    <property type="match status" value="1"/>
</dbReference>
<evidence type="ECO:0000259" key="1">
    <source>
        <dbReference type="Pfam" id="PF05368"/>
    </source>
</evidence>
<dbReference type="EMBL" id="JAGEOJ010000043">
    <property type="protein sequence ID" value="MBO2455823.1"/>
    <property type="molecule type" value="Genomic_DNA"/>
</dbReference>
<feature type="domain" description="NmrA-like" evidence="1">
    <location>
        <begin position="2"/>
        <end position="272"/>
    </location>
</feature>
<evidence type="ECO:0000313" key="2">
    <source>
        <dbReference type="EMBL" id="MBO2455823.1"/>
    </source>
</evidence>
<organism evidence="2 3">
    <name type="scientific">Actinomadura barringtoniae</name>
    <dbReference type="NCBI Taxonomy" id="1427535"/>
    <lineage>
        <taxon>Bacteria</taxon>
        <taxon>Bacillati</taxon>
        <taxon>Actinomycetota</taxon>
        <taxon>Actinomycetes</taxon>
        <taxon>Streptosporangiales</taxon>
        <taxon>Thermomonosporaceae</taxon>
        <taxon>Actinomadura</taxon>
    </lineage>
</organism>
<proteinExistence type="predicted"/>
<protein>
    <submittedName>
        <fullName evidence="2">NAD(P)H-binding protein</fullName>
    </submittedName>
</protein>
<name>A0A939PT49_9ACTN</name>
<reference evidence="2" key="1">
    <citation type="submission" date="2021-03" db="EMBL/GenBank/DDBJ databases">
        <authorList>
            <person name="Kanchanasin P."/>
            <person name="Saeng-In P."/>
            <person name="Phongsopitanun W."/>
            <person name="Yuki M."/>
            <person name="Kudo T."/>
            <person name="Ohkuma M."/>
            <person name="Tanasupawat S."/>
        </authorList>
    </citation>
    <scope>NUCLEOTIDE SEQUENCE</scope>
    <source>
        <strain evidence="2">GKU 128</strain>
    </source>
</reference>
<dbReference type="PANTHER" id="PTHR43162">
    <property type="match status" value="1"/>
</dbReference>
<gene>
    <name evidence="2" type="ORF">J4573_52725</name>
</gene>
<dbReference type="InterPro" id="IPR051604">
    <property type="entry name" value="Ergot_Alk_Oxidoreductase"/>
</dbReference>
<dbReference type="RefSeq" id="WP_208264065.1">
    <property type="nucleotide sequence ID" value="NZ_JAGEOJ010000043.1"/>
</dbReference>
<dbReference type="Pfam" id="PF05368">
    <property type="entry name" value="NmrA"/>
    <property type="match status" value="1"/>
</dbReference>